<evidence type="ECO:0000313" key="1">
    <source>
        <dbReference type="EMBL" id="AHB49863.1"/>
    </source>
</evidence>
<dbReference type="EMBL" id="CP006912">
    <property type="protein sequence ID" value="AHB49863.1"/>
    <property type="molecule type" value="Genomic_DNA"/>
</dbReference>
<name>V5SH58_9HYPH</name>
<evidence type="ECO:0000313" key="2">
    <source>
        <dbReference type="Proteomes" id="UP000018542"/>
    </source>
</evidence>
<dbReference type="STRING" id="1029756.W911_02735"/>
<proteinExistence type="predicted"/>
<dbReference type="AlphaFoldDB" id="V5SH58"/>
<dbReference type="KEGG" id="hni:W911_02735"/>
<dbReference type="PATRIC" id="fig|1029756.8.peg.578"/>
<keyword evidence="2" id="KW-1185">Reference proteome</keyword>
<dbReference type="HOGENOM" id="CLU_1633161_0_0_5"/>
<sequence>MTRHHRDETGDLRYPARRRALVALGGAAIAWVARPARAARTDLASPDVHLAHGGIRAFDRYGPDSQHQALIDAAQRCVSAGEACLARGSRSEAVAHMVASCGDVARASRFDANMLTDAVARAAAFCADCESECRARGDAAFQICADACAAFVTESRKLTQAS</sequence>
<reference evidence="1 2" key="1">
    <citation type="journal article" date="2014" name="Genome Announc.">
        <title>Complete Genome Sequence of Hyphomicrobium nitrativorans Strain NL23, a Denitrifying Bacterium Isolated from Biofilm of a Methanol-Fed Denitrification System Treating Seawater at the Montreal Biodome.</title>
        <authorList>
            <person name="Martineau C."/>
            <person name="Villeneuve C."/>
            <person name="Mauffrey F."/>
            <person name="Villemur R."/>
        </authorList>
    </citation>
    <scope>NUCLEOTIDE SEQUENCE [LARGE SCALE GENOMIC DNA]</scope>
    <source>
        <strain evidence="1">NL23</strain>
    </source>
</reference>
<protein>
    <submittedName>
        <fullName evidence="1">Uncharacterized protein</fullName>
    </submittedName>
</protein>
<gene>
    <name evidence="1" type="ORF">W911_02735</name>
</gene>
<dbReference type="Proteomes" id="UP000018542">
    <property type="component" value="Chromosome"/>
</dbReference>
<accession>V5SH58</accession>
<dbReference type="RefSeq" id="WP_023785972.1">
    <property type="nucleotide sequence ID" value="NC_022997.1"/>
</dbReference>
<organism evidence="1 2">
    <name type="scientific">Hyphomicrobium nitrativorans NL23</name>
    <dbReference type="NCBI Taxonomy" id="1029756"/>
    <lineage>
        <taxon>Bacteria</taxon>
        <taxon>Pseudomonadati</taxon>
        <taxon>Pseudomonadota</taxon>
        <taxon>Alphaproteobacteria</taxon>
        <taxon>Hyphomicrobiales</taxon>
        <taxon>Hyphomicrobiaceae</taxon>
        <taxon>Hyphomicrobium</taxon>
    </lineage>
</organism>
<dbReference type="Gene3D" id="1.20.1270.360">
    <property type="match status" value="1"/>
</dbReference>